<dbReference type="Proteomes" id="UP001549921">
    <property type="component" value="Unassembled WGS sequence"/>
</dbReference>
<keyword evidence="3" id="KW-0812">Transmembrane</keyword>
<evidence type="ECO:0000256" key="4">
    <source>
        <dbReference type="SAM" id="SignalP"/>
    </source>
</evidence>
<evidence type="ECO:0000313" key="5">
    <source>
        <dbReference type="EMBL" id="KAL0850977.1"/>
    </source>
</evidence>
<dbReference type="InterPro" id="IPR003591">
    <property type="entry name" value="Leu-rich_rpt_typical-subtyp"/>
</dbReference>
<reference evidence="5 6" key="1">
    <citation type="submission" date="2024-06" db="EMBL/GenBank/DDBJ databases">
        <title>A chromosome-level genome assembly of beet webworm, Loxostege sticticalis.</title>
        <authorList>
            <person name="Zhang Y."/>
        </authorList>
    </citation>
    <scope>NUCLEOTIDE SEQUENCE [LARGE SCALE GENOMIC DNA]</scope>
    <source>
        <strain evidence="5">AQ028</strain>
        <tissue evidence="5">Male pupae</tissue>
    </source>
</reference>
<dbReference type="SMART" id="SM00369">
    <property type="entry name" value="LRR_TYP"/>
    <property type="match status" value="3"/>
</dbReference>
<name>A0ABD0TNN9_LOXSC</name>
<keyword evidence="4" id="KW-0732">Signal</keyword>
<keyword evidence="1" id="KW-0433">Leucine-rich repeat</keyword>
<feature type="transmembrane region" description="Helical" evidence="3">
    <location>
        <begin position="298"/>
        <end position="318"/>
    </location>
</feature>
<dbReference type="InterPro" id="IPR001611">
    <property type="entry name" value="Leu-rich_rpt"/>
</dbReference>
<evidence type="ECO:0000256" key="1">
    <source>
        <dbReference type="ARBA" id="ARBA00022614"/>
    </source>
</evidence>
<keyword evidence="3" id="KW-1133">Transmembrane helix</keyword>
<feature type="chain" id="PRO_5044803744" evidence="4">
    <location>
        <begin position="21"/>
        <end position="421"/>
    </location>
</feature>
<dbReference type="EMBL" id="JBEDNZ010000002">
    <property type="protein sequence ID" value="KAL0850977.1"/>
    <property type="molecule type" value="Genomic_DNA"/>
</dbReference>
<comment type="caution">
    <text evidence="5">The sequence shown here is derived from an EMBL/GenBank/DDBJ whole genome shotgun (WGS) entry which is preliminary data.</text>
</comment>
<dbReference type="AlphaFoldDB" id="A0ABD0TNN9"/>
<evidence type="ECO:0000256" key="3">
    <source>
        <dbReference type="SAM" id="Phobius"/>
    </source>
</evidence>
<feature type="signal peptide" evidence="4">
    <location>
        <begin position="1"/>
        <end position="20"/>
    </location>
</feature>
<keyword evidence="3" id="KW-0472">Membrane</keyword>
<keyword evidence="2" id="KW-0677">Repeat</keyword>
<dbReference type="Gene3D" id="3.80.10.10">
    <property type="entry name" value="Ribonuclease Inhibitor"/>
    <property type="match status" value="2"/>
</dbReference>
<organism evidence="5 6">
    <name type="scientific">Loxostege sticticalis</name>
    <name type="common">Beet webworm moth</name>
    <dbReference type="NCBI Taxonomy" id="481309"/>
    <lineage>
        <taxon>Eukaryota</taxon>
        <taxon>Metazoa</taxon>
        <taxon>Ecdysozoa</taxon>
        <taxon>Arthropoda</taxon>
        <taxon>Hexapoda</taxon>
        <taxon>Insecta</taxon>
        <taxon>Pterygota</taxon>
        <taxon>Neoptera</taxon>
        <taxon>Endopterygota</taxon>
        <taxon>Lepidoptera</taxon>
        <taxon>Glossata</taxon>
        <taxon>Ditrysia</taxon>
        <taxon>Pyraloidea</taxon>
        <taxon>Crambidae</taxon>
        <taxon>Pyraustinae</taxon>
        <taxon>Loxostege</taxon>
    </lineage>
</organism>
<accession>A0ABD0TNN9</accession>
<sequence length="421" mass="48325">MELKYPAIVLVFIALDCVCSQLCPKKCDCDMYNGLNRATCEDQNIIGVEVGVPNGVQIYSLSHNVISELENFRFKEAGYLSIQALNLSYNLIFWIGLHAFSGLEKLVHLDLSNNRLRYIPSDLFWDTPRLTTLDLSSNIFEALKNEPFIMHSELQVLNLNNCRIKSLPDRLFTRLPNLKKLDISENYMITLNTKVLVPLRKLERIELRNDYWKCDSDFIDVESWIASKSISYQKQCNKKALKMSEKMISIVSVEKEDVDVNDVWNITTPAKNITVPVIETTTLTPFEKFDKEFSSMQAFIIGLELGLAIGVVGTYIWLRKFCHCGQLNCIRPQTGRQRRRAQRVRDNDMRTNLLWSNVISPDLDTPPSYRRHPSLPDRSPPFPTYGVPVVREAAALQVDAIRLPDRGETPPPPYHECRINI</sequence>
<dbReference type="Pfam" id="PF13855">
    <property type="entry name" value="LRR_8"/>
    <property type="match status" value="2"/>
</dbReference>
<dbReference type="SUPFAM" id="SSF52058">
    <property type="entry name" value="L domain-like"/>
    <property type="match status" value="1"/>
</dbReference>
<dbReference type="PROSITE" id="PS51450">
    <property type="entry name" value="LRR"/>
    <property type="match status" value="2"/>
</dbReference>
<protein>
    <submittedName>
        <fullName evidence="5">Uncharacterized protein</fullName>
    </submittedName>
</protein>
<dbReference type="PANTHER" id="PTHR45712:SF22">
    <property type="entry name" value="INSULIN-LIKE GROWTH FACTOR-BINDING PROTEIN COMPLEX ACID LABILE SUBUNIT"/>
    <property type="match status" value="1"/>
</dbReference>
<dbReference type="InterPro" id="IPR032675">
    <property type="entry name" value="LRR_dom_sf"/>
</dbReference>
<dbReference type="InterPro" id="IPR050333">
    <property type="entry name" value="SLRP"/>
</dbReference>
<evidence type="ECO:0000256" key="2">
    <source>
        <dbReference type="ARBA" id="ARBA00022737"/>
    </source>
</evidence>
<gene>
    <name evidence="5" type="ORF">ABMA28_006873</name>
</gene>
<dbReference type="PRINTS" id="PR00019">
    <property type="entry name" value="LEURICHRPT"/>
</dbReference>
<proteinExistence type="predicted"/>
<evidence type="ECO:0000313" key="6">
    <source>
        <dbReference type="Proteomes" id="UP001549921"/>
    </source>
</evidence>
<dbReference type="PANTHER" id="PTHR45712">
    <property type="entry name" value="AGAP008170-PA"/>
    <property type="match status" value="1"/>
</dbReference>